<keyword evidence="3" id="KW-1185">Reference proteome</keyword>
<dbReference type="EMBL" id="NPKH01000039">
    <property type="protein sequence ID" value="PAP91833.1"/>
    <property type="molecule type" value="Genomic_DNA"/>
</dbReference>
<reference evidence="2 3" key="1">
    <citation type="submission" date="2017-08" db="EMBL/GenBank/DDBJ databases">
        <title>Mesorhizobium wenxinae sp. nov., a novel rhizobial species isolated from root nodules of chickpea (Cicer arietinum L.).</title>
        <authorList>
            <person name="Zhang J."/>
        </authorList>
    </citation>
    <scope>NUCLEOTIDE SEQUENCE [LARGE SCALE GENOMIC DNA]</scope>
    <source>
        <strain evidence="3">WYCCWR 10019</strain>
    </source>
</reference>
<evidence type="ECO:0000313" key="3">
    <source>
        <dbReference type="Proteomes" id="UP000215931"/>
    </source>
</evidence>
<feature type="region of interest" description="Disordered" evidence="1">
    <location>
        <begin position="45"/>
        <end position="70"/>
    </location>
</feature>
<feature type="compositionally biased region" description="Basic and acidic residues" evidence="1">
    <location>
        <begin position="118"/>
        <end position="130"/>
    </location>
</feature>
<gene>
    <name evidence="2" type="ORF">CIT31_31970</name>
</gene>
<protein>
    <submittedName>
        <fullName evidence="2">Uncharacterized protein</fullName>
    </submittedName>
</protein>
<comment type="caution">
    <text evidence="2">The sequence shown here is derived from an EMBL/GenBank/DDBJ whole genome shotgun (WGS) entry which is preliminary data.</text>
</comment>
<sequence>MANDKLWEEVRESEERSAAQLSMLLEKVQDLPSFVRFIDALSKDRKDAAARRQRRQQDLIPAGTDGKMARSAHFLNQRSLGSKTMGGATRHFWRVTIPGKPQPELSMPANTTSKRPGRTHEACHIEGRDA</sequence>
<dbReference type="AlphaFoldDB" id="A0A271K7U6"/>
<dbReference type="Proteomes" id="UP000215931">
    <property type="component" value="Unassembled WGS sequence"/>
</dbReference>
<organism evidence="2 3">
    <name type="scientific">Mesorhizobium wenxiniae</name>
    <dbReference type="NCBI Taxonomy" id="2014805"/>
    <lineage>
        <taxon>Bacteria</taxon>
        <taxon>Pseudomonadati</taxon>
        <taxon>Pseudomonadota</taxon>
        <taxon>Alphaproteobacteria</taxon>
        <taxon>Hyphomicrobiales</taxon>
        <taxon>Phyllobacteriaceae</taxon>
        <taxon>Mesorhizobium</taxon>
    </lineage>
</organism>
<proteinExistence type="predicted"/>
<evidence type="ECO:0000256" key="1">
    <source>
        <dbReference type="SAM" id="MobiDB-lite"/>
    </source>
</evidence>
<accession>A0A271K7U6</accession>
<name>A0A271K7U6_9HYPH</name>
<dbReference type="RefSeq" id="WP_095521804.1">
    <property type="nucleotide sequence ID" value="NZ_NPKH01000039.1"/>
</dbReference>
<feature type="region of interest" description="Disordered" evidence="1">
    <location>
        <begin position="97"/>
        <end position="130"/>
    </location>
</feature>
<evidence type="ECO:0000313" key="2">
    <source>
        <dbReference type="EMBL" id="PAP91833.1"/>
    </source>
</evidence>